<feature type="compositionally biased region" description="Acidic residues" evidence="1">
    <location>
        <begin position="142"/>
        <end position="156"/>
    </location>
</feature>
<dbReference type="EMBL" id="CP097509">
    <property type="protein sequence ID" value="URE16920.1"/>
    <property type="molecule type" value="Genomic_DNA"/>
</dbReference>
<organism evidence="2 3">
    <name type="scientific">Musa troglodytarum</name>
    <name type="common">fe'i banana</name>
    <dbReference type="NCBI Taxonomy" id="320322"/>
    <lineage>
        <taxon>Eukaryota</taxon>
        <taxon>Viridiplantae</taxon>
        <taxon>Streptophyta</taxon>
        <taxon>Embryophyta</taxon>
        <taxon>Tracheophyta</taxon>
        <taxon>Spermatophyta</taxon>
        <taxon>Magnoliopsida</taxon>
        <taxon>Liliopsida</taxon>
        <taxon>Zingiberales</taxon>
        <taxon>Musaceae</taxon>
        <taxon>Musa</taxon>
    </lineage>
</organism>
<evidence type="ECO:0000313" key="2">
    <source>
        <dbReference type="EMBL" id="URE16920.1"/>
    </source>
</evidence>
<evidence type="ECO:0000313" key="3">
    <source>
        <dbReference type="Proteomes" id="UP001055439"/>
    </source>
</evidence>
<reference evidence="2" key="1">
    <citation type="submission" date="2022-05" db="EMBL/GenBank/DDBJ databases">
        <title>The Musa troglodytarum L. genome provides insights into the mechanism of non-climacteric behaviour and enrichment of carotenoids.</title>
        <authorList>
            <person name="Wang J."/>
        </authorList>
    </citation>
    <scope>NUCLEOTIDE SEQUENCE</scope>
    <source>
        <tissue evidence="2">Leaf</tissue>
    </source>
</reference>
<keyword evidence="3" id="KW-1185">Reference proteome</keyword>
<sequence>MGEGVVKGVAALVCFVRGKVCGRNSVSIIVLPERGVSSPAAQVATAEEEDANGATNASVRHTREEEEEEELSILFDMLGVAIVTEARPEKISDTRQQMWMVPFSVINRVKWWEATTTTTTTAYYYYSLGMDALLQPPGEGETAVDEEEEEVGSPEN</sequence>
<dbReference type="AlphaFoldDB" id="A0A9E7GLI8"/>
<dbReference type="Proteomes" id="UP001055439">
    <property type="component" value="Chromosome 7"/>
</dbReference>
<protein>
    <submittedName>
        <fullName evidence="2">Uncharacterized protein</fullName>
    </submittedName>
</protein>
<proteinExistence type="predicted"/>
<feature type="region of interest" description="Disordered" evidence="1">
    <location>
        <begin position="40"/>
        <end position="66"/>
    </location>
</feature>
<feature type="region of interest" description="Disordered" evidence="1">
    <location>
        <begin position="136"/>
        <end position="156"/>
    </location>
</feature>
<evidence type="ECO:0000256" key="1">
    <source>
        <dbReference type="SAM" id="MobiDB-lite"/>
    </source>
</evidence>
<gene>
    <name evidence="2" type="ORF">MUK42_16531</name>
</gene>
<name>A0A9E7GLI8_9LILI</name>
<accession>A0A9E7GLI8</accession>